<comment type="caution">
    <text evidence="2">The sequence shown here is derived from an EMBL/GenBank/DDBJ whole genome shotgun (WGS) entry which is preliminary data.</text>
</comment>
<dbReference type="AlphaFoldDB" id="A0A3E0DGI0"/>
<protein>
    <submittedName>
        <fullName evidence="2">Outer membrane protein with beta-barrel domain</fullName>
    </submittedName>
</protein>
<dbReference type="InterPro" id="IPR011250">
    <property type="entry name" value="OMP/PagP_B-barrel"/>
</dbReference>
<feature type="chain" id="PRO_5017573932" evidence="1">
    <location>
        <begin position="21"/>
        <end position="221"/>
    </location>
</feature>
<proteinExistence type="predicted"/>
<gene>
    <name evidence="2" type="ORF">C8N25_12947</name>
</gene>
<evidence type="ECO:0000313" key="2">
    <source>
        <dbReference type="EMBL" id="REG81102.1"/>
    </source>
</evidence>
<keyword evidence="1" id="KW-0732">Signal</keyword>
<dbReference type="Gene3D" id="2.40.160.20">
    <property type="match status" value="1"/>
</dbReference>
<dbReference type="SUPFAM" id="SSF56925">
    <property type="entry name" value="OMPA-like"/>
    <property type="match status" value="1"/>
</dbReference>
<feature type="signal peptide" evidence="1">
    <location>
        <begin position="1"/>
        <end position="20"/>
    </location>
</feature>
<dbReference type="RefSeq" id="WP_086543127.1">
    <property type="nucleotide sequence ID" value="NZ_MSSW01000063.1"/>
</dbReference>
<accession>A0A3E0DGI0</accession>
<evidence type="ECO:0000256" key="1">
    <source>
        <dbReference type="SAM" id="SignalP"/>
    </source>
</evidence>
<evidence type="ECO:0000313" key="3">
    <source>
        <dbReference type="Proteomes" id="UP000256405"/>
    </source>
</evidence>
<sequence>MKKFLLGFLVFQLITFAASAQLQKGNKILGGTINYSTSTTTSDNSGAAGGQINKTNNFNVSPSLGFFVTDRTVVGLMFDINSYSNESSGLTGLSFRINSNQFGFGPFVRRYFSLKEWVAFYGQAELGFSNQKTELTYPSFPNQNSELTTKAINLSTSLGLAFFPTNWMSVDLSINPLTFTHQITRQKEVSPNTIEGNTNTFNFNLTSNSFQLGAHFFFNMK</sequence>
<dbReference type="OrthoDB" id="945117at2"/>
<keyword evidence="3" id="KW-1185">Reference proteome</keyword>
<dbReference type="Proteomes" id="UP000256405">
    <property type="component" value="Unassembled WGS sequence"/>
</dbReference>
<organism evidence="2 3">
    <name type="scientific">Algoriphagus antarcticus</name>
    <dbReference type="NCBI Taxonomy" id="238540"/>
    <lineage>
        <taxon>Bacteria</taxon>
        <taxon>Pseudomonadati</taxon>
        <taxon>Bacteroidota</taxon>
        <taxon>Cytophagia</taxon>
        <taxon>Cytophagales</taxon>
        <taxon>Cyclobacteriaceae</taxon>
        <taxon>Algoriphagus</taxon>
    </lineage>
</organism>
<reference evidence="2 3" key="1">
    <citation type="submission" date="2018-08" db="EMBL/GenBank/DDBJ databases">
        <title>Genomic Encyclopedia of Archaeal and Bacterial Type Strains, Phase II (KMG-II): from individual species to whole genera.</title>
        <authorList>
            <person name="Goeker M."/>
        </authorList>
    </citation>
    <scope>NUCLEOTIDE SEQUENCE [LARGE SCALE GENOMIC DNA]</scope>
    <source>
        <strain evidence="2 3">DSM 15986</strain>
    </source>
</reference>
<name>A0A3E0DGI0_9BACT</name>
<dbReference type="EMBL" id="QUNF01000029">
    <property type="protein sequence ID" value="REG81102.1"/>
    <property type="molecule type" value="Genomic_DNA"/>
</dbReference>